<dbReference type="PROSITE" id="PS51257">
    <property type="entry name" value="PROKAR_LIPOPROTEIN"/>
    <property type="match status" value="1"/>
</dbReference>
<organism evidence="2 3">
    <name type="scientific">Puniceibacterium sediminis</name>
    <dbReference type="NCBI Taxonomy" id="1608407"/>
    <lineage>
        <taxon>Bacteria</taxon>
        <taxon>Pseudomonadati</taxon>
        <taxon>Pseudomonadota</taxon>
        <taxon>Alphaproteobacteria</taxon>
        <taxon>Rhodobacterales</taxon>
        <taxon>Paracoccaceae</taxon>
        <taxon>Puniceibacterium</taxon>
    </lineage>
</organism>
<keyword evidence="3" id="KW-1185">Reference proteome</keyword>
<protein>
    <recommendedName>
        <fullName evidence="4">DUF2927 domain-containing protein</fullName>
    </recommendedName>
</protein>
<sequence>MIRRGLTVFLTLLALVACEPLPTVPPDPTPQERSAVVAPLDTVKPEARHVPSPASAALASYYARVQADLLSQGLLRMDGGGPDTPFTDTMLVRDFEQIALAEEYERGQGFRPSSGRLGRIKKWTQPVRVTAEFGPSVTDAERRKDSAMLSRYVSRLANVTGHSITMSDSNPNFHVLFMSEDDRALVVPRILDLVPDINPTSLRIFDNMPRAIHCLVIAFSVDNGGYNYGKAIALVRAEHPGLLMRSCVHEEVAQGLGLANDSPQARPSIFNDDDEFALLTRHDELLLKMLYDPRLTPGMTAEEARPIVMELAARYVGGPS</sequence>
<dbReference type="Proteomes" id="UP000198417">
    <property type="component" value="Unassembled WGS sequence"/>
</dbReference>
<dbReference type="EMBL" id="FZNN01000021">
    <property type="protein sequence ID" value="SNR76338.1"/>
    <property type="molecule type" value="Genomic_DNA"/>
</dbReference>
<feature type="signal peptide" evidence="1">
    <location>
        <begin position="1"/>
        <end position="19"/>
    </location>
</feature>
<keyword evidence="1" id="KW-0732">Signal</keyword>
<dbReference type="InterPro" id="IPR021323">
    <property type="entry name" value="DUF2927"/>
</dbReference>
<evidence type="ECO:0008006" key="4">
    <source>
        <dbReference type="Google" id="ProtNLM"/>
    </source>
</evidence>
<feature type="chain" id="PRO_5012218430" description="DUF2927 domain-containing protein" evidence="1">
    <location>
        <begin position="20"/>
        <end position="320"/>
    </location>
</feature>
<dbReference type="AlphaFoldDB" id="A0A238Z086"/>
<proteinExistence type="predicted"/>
<dbReference type="OrthoDB" id="3295600at2"/>
<dbReference type="RefSeq" id="WP_089273107.1">
    <property type="nucleotide sequence ID" value="NZ_FZNN01000021.1"/>
</dbReference>
<name>A0A238Z086_9RHOB</name>
<gene>
    <name evidence="2" type="ORF">SAMN06265370_12160</name>
</gene>
<evidence type="ECO:0000313" key="3">
    <source>
        <dbReference type="Proteomes" id="UP000198417"/>
    </source>
</evidence>
<evidence type="ECO:0000256" key="1">
    <source>
        <dbReference type="SAM" id="SignalP"/>
    </source>
</evidence>
<reference evidence="2 3" key="1">
    <citation type="submission" date="2017-06" db="EMBL/GenBank/DDBJ databases">
        <authorList>
            <person name="Kim H.J."/>
            <person name="Triplett B.A."/>
        </authorList>
    </citation>
    <scope>NUCLEOTIDE SEQUENCE [LARGE SCALE GENOMIC DNA]</scope>
    <source>
        <strain evidence="2 3">DSM 29052</strain>
    </source>
</reference>
<accession>A0A238Z086</accession>
<evidence type="ECO:0000313" key="2">
    <source>
        <dbReference type="EMBL" id="SNR76338.1"/>
    </source>
</evidence>
<dbReference type="Pfam" id="PF11150">
    <property type="entry name" value="DUF2927"/>
    <property type="match status" value="1"/>
</dbReference>